<dbReference type="EMBL" id="LWCA01000284">
    <property type="protein sequence ID" value="OAF69418.1"/>
    <property type="molecule type" value="Genomic_DNA"/>
</dbReference>
<protein>
    <recommendedName>
        <fullName evidence="3">C2H2-type domain-containing protein</fullName>
    </recommendedName>
</protein>
<evidence type="ECO:0000313" key="1">
    <source>
        <dbReference type="EMBL" id="OAF69418.1"/>
    </source>
</evidence>
<sequence length="255" mass="29686">MKHSIESILNLNKENYNFEDFENCKFSINNIIQNKNLLKFPLTEKIIKSKNLKYVYSNHHIDSNCIICALCGFESFNLYDHKCHLLNCIINARKNLYGGHLIDLNQNLNDAGFYRLKGIQGNGKFFLQSLVHSLNKNVCDVDMVYSNYSDEKMNNYEQINNYLQFIQPNESTCKIYDKNQNHIGFNISKKNKIAKFQETTVKKKFSCNLCIKSYSTSGSLKFHPCNEDYLIHVKKCFHTQKNPTEGPDAIFSWVS</sequence>
<name>A0A177B566_9BILA</name>
<comment type="caution">
    <text evidence="1">The sequence shown here is derived from an EMBL/GenBank/DDBJ whole genome shotgun (WGS) entry which is preliminary data.</text>
</comment>
<accession>A0A177B566</accession>
<proteinExistence type="predicted"/>
<dbReference type="Proteomes" id="UP000078046">
    <property type="component" value="Unassembled WGS sequence"/>
</dbReference>
<gene>
    <name evidence="1" type="ORF">A3Q56_02796</name>
</gene>
<organism evidence="1 2">
    <name type="scientific">Intoshia linei</name>
    <dbReference type="NCBI Taxonomy" id="1819745"/>
    <lineage>
        <taxon>Eukaryota</taxon>
        <taxon>Metazoa</taxon>
        <taxon>Spiralia</taxon>
        <taxon>Lophotrochozoa</taxon>
        <taxon>Mesozoa</taxon>
        <taxon>Orthonectida</taxon>
        <taxon>Rhopaluridae</taxon>
        <taxon>Intoshia</taxon>
    </lineage>
</organism>
<evidence type="ECO:0008006" key="3">
    <source>
        <dbReference type="Google" id="ProtNLM"/>
    </source>
</evidence>
<evidence type="ECO:0000313" key="2">
    <source>
        <dbReference type="Proteomes" id="UP000078046"/>
    </source>
</evidence>
<keyword evidence="2" id="KW-1185">Reference proteome</keyword>
<dbReference type="OrthoDB" id="8117402at2759"/>
<reference evidence="1 2" key="1">
    <citation type="submission" date="2016-04" db="EMBL/GenBank/DDBJ databases">
        <title>The genome of Intoshia linei affirms orthonectids as highly simplified spiralians.</title>
        <authorList>
            <person name="Mikhailov K.V."/>
            <person name="Slusarev G.S."/>
            <person name="Nikitin M.A."/>
            <person name="Logacheva M.D."/>
            <person name="Penin A."/>
            <person name="Aleoshin V."/>
            <person name="Panchin Y.V."/>
        </authorList>
    </citation>
    <scope>NUCLEOTIDE SEQUENCE [LARGE SCALE GENOMIC DNA]</scope>
    <source>
        <strain evidence="1">Intl2013</strain>
        <tissue evidence="1">Whole animal</tissue>
    </source>
</reference>
<dbReference type="AlphaFoldDB" id="A0A177B566"/>